<keyword evidence="7" id="KW-0378">Hydrolase</keyword>
<dbReference type="Pfam" id="PF01926">
    <property type="entry name" value="MMR_HSR1"/>
    <property type="match status" value="1"/>
</dbReference>
<dbReference type="AlphaFoldDB" id="A0A8K0T6L6"/>
<protein>
    <submittedName>
        <fullName evidence="7">P-loop containing nucleoside triphosphate hydrolase protein</fullName>
    </submittedName>
</protein>
<keyword evidence="2" id="KW-0547">Nucleotide-binding</keyword>
<dbReference type="GO" id="GO:0016787">
    <property type="term" value="F:hydrolase activity"/>
    <property type="evidence" value="ECO:0007669"/>
    <property type="project" value="UniProtKB-KW"/>
</dbReference>
<dbReference type="InterPro" id="IPR052279">
    <property type="entry name" value="EngB_GTPase"/>
</dbReference>
<sequence>MINRTMSRRRLVTSTLWPVQTSHISQPPRRAFSPTTRNHPRHRPATGARWRDDSPREGEITEKTRPDKEEAARPRRVSSREQVKSREDFLRSFQAPSSSRSSTRPPRNREDSYEKDHEAPGRSADHIAPPGGVRSGLAISNPVSTSPASQIPDPNWARREASRIIKTPQDIWSSQMVYLDSSVRAPSSPSALHVSSRSSPSTNFATSFFSASRPTFLYSSGQLRTTPTNSAIPEIAIIGASNVGKSSFLNALVTGLPGQPQQHLARTSARAGHTRTMNAYGVGPSVSDDLVLAARVKKRLRAGSGEVVPNHSLVLVDTPGYGFRSQKEWGDGIIGFLEKRTMLKGIVVLIAAEKSGLGQFDREVLKMVSGLDKGVLVIVTKGDKLGKLGLDKKRKAKNSGVEEDGNHLHAVTAEKLREIEASARKACRLEGREQRLVPRIFLTAADMAKDKKWVAEDRGGNKGIAGARAAILELAGLAEGPSIGPADMDEIAPEKRADMASPEAWSGEIIPFDELEKMDKGQEK</sequence>
<dbReference type="Proteomes" id="UP000813385">
    <property type="component" value="Unassembled WGS sequence"/>
</dbReference>
<evidence type="ECO:0000313" key="8">
    <source>
        <dbReference type="Proteomes" id="UP000813385"/>
    </source>
</evidence>
<accession>A0A8K0T6L6</accession>
<feature type="region of interest" description="Disordered" evidence="5">
    <location>
        <begin position="18"/>
        <end position="156"/>
    </location>
</feature>
<evidence type="ECO:0000256" key="3">
    <source>
        <dbReference type="ARBA" id="ARBA00022842"/>
    </source>
</evidence>
<keyword evidence="1" id="KW-0479">Metal-binding</keyword>
<comment type="caution">
    <text evidence="7">The sequence shown here is derived from an EMBL/GenBank/DDBJ whole genome shotgun (WGS) entry which is preliminary data.</text>
</comment>
<feature type="compositionally biased region" description="Low complexity" evidence="5">
    <location>
        <begin position="96"/>
        <end position="105"/>
    </location>
</feature>
<dbReference type="InterPro" id="IPR027417">
    <property type="entry name" value="P-loop_NTPase"/>
</dbReference>
<evidence type="ECO:0000256" key="2">
    <source>
        <dbReference type="ARBA" id="ARBA00022741"/>
    </source>
</evidence>
<evidence type="ECO:0000256" key="4">
    <source>
        <dbReference type="ARBA" id="ARBA00023134"/>
    </source>
</evidence>
<dbReference type="GO" id="GO:0005525">
    <property type="term" value="F:GTP binding"/>
    <property type="evidence" value="ECO:0007669"/>
    <property type="project" value="UniProtKB-KW"/>
</dbReference>
<keyword evidence="3" id="KW-0460">Magnesium</keyword>
<dbReference type="InterPro" id="IPR030393">
    <property type="entry name" value="G_ENGB_dom"/>
</dbReference>
<dbReference type="EMBL" id="JAGPXD010000007">
    <property type="protein sequence ID" value="KAH7347113.1"/>
    <property type="molecule type" value="Genomic_DNA"/>
</dbReference>
<dbReference type="Gene3D" id="3.40.50.300">
    <property type="entry name" value="P-loop containing nucleotide triphosphate hydrolases"/>
    <property type="match status" value="1"/>
</dbReference>
<keyword evidence="8" id="KW-1185">Reference proteome</keyword>
<gene>
    <name evidence="7" type="ORF">B0T11DRAFT_139399</name>
</gene>
<evidence type="ECO:0000256" key="1">
    <source>
        <dbReference type="ARBA" id="ARBA00022723"/>
    </source>
</evidence>
<feature type="compositionally biased region" description="Basic and acidic residues" evidence="5">
    <location>
        <begin position="107"/>
        <end position="125"/>
    </location>
</feature>
<feature type="domain" description="EngB-type G" evidence="6">
    <location>
        <begin position="231"/>
        <end position="433"/>
    </location>
</feature>
<proteinExistence type="predicted"/>
<organism evidence="7 8">
    <name type="scientific">Plectosphaerella cucumerina</name>
    <dbReference type="NCBI Taxonomy" id="40658"/>
    <lineage>
        <taxon>Eukaryota</taxon>
        <taxon>Fungi</taxon>
        <taxon>Dikarya</taxon>
        <taxon>Ascomycota</taxon>
        <taxon>Pezizomycotina</taxon>
        <taxon>Sordariomycetes</taxon>
        <taxon>Hypocreomycetidae</taxon>
        <taxon>Glomerellales</taxon>
        <taxon>Plectosphaerellaceae</taxon>
        <taxon>Plectosphaerella</taxon>
    </lineage>
</organism>
<keyword evidence="4" id="KW-0342">GTP-binding</keyword>
<reference evidence="7" key="1">
    <citation type="journal article" date="2021" name="Nat. Commun.">
        <title>Genetic determinants of endophytism in the Arabidopsis root mycobiome.</title>
        <authorList>
            <person name="Mesny F."/>
            <person name="Miyauchi S."/>
            <person name="Thiergart T."/>
            <person name="Pickel B."/>
            <person name="Atanasova L."/>
            <person name="Karlsson M."/>
            <person name="Huettel B."/>
            <person name="Barry K.W."/>
            <person name="Haridas S."/>
            <person name="Chen C."/>
            <person name="Bauer D."/>
            <person name="Andreopoulos W."/>
            <person name="Pangilinan J."/>
            <person name="LaButti K."/>
            <person name="Riley R."/>
            <person name="Lipzen A."/>
            <person name="Clum A."/>
            <person name="Drula E."/>
            <person name="Henrissat B."/>
            <person name="Kohler A."/>
            <person name="Grigoriev I.V."/>
            <person name="Martin F.M."/>
            <person name="Hacquard S."/>
        </authorList>
    </citation>
    <scope>NUCLEOTIDE SEQUENCE</scope>
    <source>
        <strain evidence="7">MPI-CAGE-AT-0016</strain>
    </source>
</reference>
<dbReference type="GO" id="GO:0005739">
    <property type="term" value="C:mitochondrion"/>
    <property type="evidence" value="ECO:0007669"/>
    <property type="project" value="TreeGrafter"/>
</dbReference>
<name>A0A8K0T6L6_9PEZI</name>
<evidence type="ECO:0000259" key="6">
    <source>
        <dbReference type="PROSITE" id="PS51706"/>
    </source>
</evidence>
<evidence type="ECO:0000313" key="7">
    <source>
        <dbReference type="EMBL" id="KAH7347113.1"/>
    </source>
</evidence>
<dbReference type="OrthoDB" id="391988at2759"/>
<evidence type="ECO:0000256" key="5">
    <source>
        <dbReference type="SAM" id="MobiDB-lite"/>
    </source>
</evidence>
<dbReference type="SUPFAM" id="SSF52540">
    <property type="entry name" value="P-loop containing nucleoside triphosphate hydrolases"/>
    <property type="match status" value="1"/>
</dbReference>
<dbReference type="GO" id="GO:0046872">
    <property type="term" value="F:metal ion binding"/>
    <property type="evidence" value="ECO:0007669"/>
    <property type="project" value="UniProtKB-KW"/>
</dbReference>
<dbReference type="PANTHER" id="PTHR46498:SF1">
    <property type="entry name" value="GTP-BINDING PROTEIN 8"/>
    <property type="match status" value="1"/>
</dbReference>
<feature type="compositionally biased region" description="Basic and acidic residues" evidence="5">
    <location>
        <begin position="49"/>
        <end position="90"/>
    </location>
</feature>
<dbReference type="PROSITE" id="PS51706">
    <property type="entry name" value="G_ENGB"/>
    <property type="match status" value="1"/>
</dbReference>
<dbReference type="InterPro" id="IPR006073">
    <property type="entry name" value="GTP-bd"/>
</dbReference>
<dbReference type="PANTHER" id="PTHR46498">
    <property type="entry name" value="GTP-BINDING PROTEIN 8"/>
    <property type="match status" value="1"/>
</dbReference>